<sequence length="1158" mass="127260">MNSSPPSTPLSKDVVTQSNSRKQRQGHPKQVLSRVQGFLSSPSLESHKSNSRSRQGEQNGNIQGPTSAKSTTTSPSITGKTGGQKDTGRNFMKIRMLTWNMHDSLPKGDLEELFGKVPTCNGLSPASPAPQPLRLSVENTHPYHLIVVSGQECPTPSGIPMGLTAGFKRTDKDREKSKEHDVDKPHHHRSKSKDKNEPDDDDHHHDVIGWTSMVEDWLCHAGGSPSRAGSPTTADVSHPRPLIRQKSTKDTRRGPYQLLIKERLMGIYMAIYIHRDLKSSVQGMSKSAVTAGLIGGRVGNKGGVGISLNISGTTFLFLNAHLAAHEGRINHRLANFAKIKAELEVNDFLAADDPRKTAEGTAFLSSTLDPGVIAPHTDITDRFDFTFLCGDLNFRLDISRLHADWLISRQGQNIHICATKLTDNYPEYQQAFAFDQLNKVMKEGKGFEGFCEAPINFPPTFKYDVLRTIKHSKRSNSILSHIGERSARLRKEGREDSSDDDETSSVSSASGTSLSSQAAAEAGLDSDAHFYSESTTPNAHPSASRVSVASSAAHHAKRKFISLISPSISAAKSSKNKHSEGLSPPSTPTPIGPNRFSYSSPQLPPTPVDEIPPKKRILRPAPMILVNSVGSDSNEPQDPFVEKGVYDSSHKQRVPSWCDRILWKTTIAPEPMVEEGALPDGTLDKSRSKVGQFFVNAFLPSSARTIRASDNASTVSTPTNGTPNLGFPKTSVIRPSTPLRDSDSSPAPQSRSLDGEPPQTKSSRDRNVRRSMTTFSPPPTAPLPAEPARRSTVGSEVSSASNPATPDRPHSAAIWRFIPSFLTPNSQAAVVDNPLVPDVPLPNRGDIICISYDTLDDRIQQVKELYYPPDYDPSQGSLNKARGKHALGDRARKLDQGILITRFELPFNIWCGTCNNHIGMGVRYNAEKKKIGNYYSTPIYSFRCKCHLCDGWFEIQTDPKNTRYVVTSGARQKDEDWNPEENGGFAVHDTDKEGAVIDPLAALDKTATAKQQIETVEKPRIESLQSLSEHYNSDPYSLSVKARKRFREEKKVEQAKAKADTQLKDKYGLATELNLIRENDDLVNEARTEWQKSRAEMERISKRRKLGVTDTPSVASSSSHSTNTSTPTLAALRARILQNTAKQSKASSGNKLKNMRPP</sequence>
<dbReference type="GO" id="GO:0000398">
    <property type="term" value="P:mRNA splicing, via spliceosome"/>
    <property type="evidence" value="ECO:0007669"/>
    <property type="project" value="InterPro"/>
</dbReference>
<feature type="region of interest" description="Disordered" evidence="1">
    <location>
        <begin position="221"/>
        <end position="254"/>
    </location>
</feature>
<feature type="compositionally biased region" description="Polar residues" evidence="1">
    <location>
        <begin position="792"/>
        <end position="804"/>
    </location>
</feature>
<feature type="region of interest" description="Disordered" evidence="1">
    <location>
        <begin position="480"/>
        <end position="550"/>
    </location>
</feature>
<dbReference type="SMART" id="SM00128">
    <property type="entry name" value="IPPc"/>
    <property type="match status" value="1"/>
</dbReference>
<feature type="region of interest" description="Disordered" evidence="1">
    <location>
        <begin position="157"/>
        <end position="206"/>
    </location>
</feature>
<dbReference type="OrthoDB" id="405996at2759"/>
<keyword evidence="4" id="KW-1185">Reference proteome</keyword>
<dbReference type="GO" id="GO:0046856">
    <property type="term" value="P:phosphatidylinositol dephosphorylation"/>
    <property type="evidence" value="ECO:0007669"/>
    <property type="project" value="InterPro"/>
</dbReference>
<evidence type="ECO:0000313" key="3">
    <source>
        <dbReference type="EMBL" id="PPQ73974.1"/>
    </source>
</evidence>
<name>A0A409W633_9AGAR</name>
<comment type="caution">
    <text evidence="3">The sequence shown here is derived from an EMBL/GenBank/DDBJ whole genome shotgun (WGS) entry which is preliminary data.</text>
</comment>
<feature type="compositionally biased region" description="Polar residues" evidence="1">
    <location>
        <begin position="52"/>
        <end position="65"/>
    </location>
</feature>
<evidence type="ECO:0000313" key="4">
    <source>
        <dbReference type="Proteomes" id="UP000284842"/>
    </source>
</evidence>
<dbReference type="Proteomes" id="UP000284842">
    <property type="component" value="Unassembled WGS sequence"/>
</dbReference>
<feature type="region of interest" description="Disordered" evidence="1">
    <location>
        <begin position="1"/>
        <end position="89"/>
    </location>
</feature>
<dbReference type="InterPro" id="IPR000300">
    <property type="entry name" value="IPPc"/>
</dbReference>
<organism evidence="3 4">
    <name type="scientific">Panaeolus cyanescens</name>
    <dbReference type="NCBI Taxonomy" id="181874"/>
    <lineage>
        <taxon>Eukaryota</taxon>
        <taxon>Fungi</taxon>
        <taxon>Dikarya</taxon>
        <taxon>Basidiomycota</taxon>
        <taxon>Agaricomycotina</taxon>
        <taxon>Agaricomycetes</taxon>
        <taxon>Agaricomycetidae</taxon>
        <taxon>Agaricales</taxon>
        <taxon>Agaricineae</taxon>
        <taxon>Galeropsidaceae</taxon>
        <taxon>Panaeolus</taxon>
    </lineage>
</organism>
<feature type="compositionally biased region" description="Low complexity" evidence="1">
    <location>
        <begin position="1109"/>
        <end position="1128"/>
    </location>
</feature>
<feature type="compositionally biased region" description="Pro residues" evidence="1">
    <location>
        <begin position="776"/>
        <end position="785"/>
    </location>
</feature>
<feature type="domain" description="Inositol polyphosphate-related phosphatase" evidence="2">
    <location>
        <begin position="175"/>
        <end position="538"/>
    </location>
</feature>
<feature type="compositionally biased region" description="Polar residues" evidence="1">
    <location>
        <begin position="532"/>
        <end position="541"/>
    </location>
</feature>
<dbReference type="Gene3D" id="3.60.10.10">
    <property type="entry name" value="Endonuclease/exonuclease/phosphatase"/>
    <property type="match status" value="1"/>
</dbReference>
<dbReference type="EMBL" id="NHTK01005784">
    <property type="protein sequence ID" value="PPQ73974.1"/>
    <property type="molecule type" value="Genomic_DNA"/>
</dbReference>
<feature type="compositionally biased region" description="Low complexity" evidence="1">
    <location>
        <begin position="66"/>
        <end position="78"/>
    </location>
</feature>
<dbReference type="GO" id="GO:0004439">
    <property type="term" value="F:phosphatidylinositol-4,5-bisphosphate 5-phosphatase activity"/>
    <property type="evidence" value="ECO:0007669"/>
    <property type="project" value="TreeGrafter"/>
</dbReference>
<proteinExistence type="predicted"/>
<dbReference type="AlphaFoldDB" id="A0A409W633"/>
<feature type="region of interest" description="Disordered" evidence="1">
    <location>
        <begin position="708"/>
        <end position="809"/>
    </location>
</feature>
<dbReference type="SUPFAM" id="SSF56219">
    <property type="entry name" value="DNase I-like"/>
    <property type="match status" value="1"/>
</dbReference>
<feature type="compositionally biased region" description="Low complexity" evidence="1">
    <location>
        <begin position="504"/>
        <end position="520"/>
    </location>
</feature>
<feature type="compositionally biased region" description="Polar residues" evidence="1">
    <location>
        <begin position="708"/>
        <end position="723"/>
    </location>
</feature>
<protein>
    <recommendedName>
        <fullName evidence="2">Inositol polyphosphate-related phosphatase domain-containing protein</fullName>
    </recommendedName>
</protein>
<dbReference type="InterPro" id="IPR046985">
    <property type="entry name" value="IP5"/>
</dbReference>
<evidence type="ECO:0000259" key="2">
    <source>
        <dbReference type="SMART" id="SM00128"/>
    </source>
</evidence>
<dbReference type="InParanoid" id="A0A409W633"/>
<evidence type="ECO:0000256" key="1">
    <source>
        <dbReference type="SAM" id="MobiDB-lite"/>
    </source>
</evidence>
<dbReference type="PANTHER" id="PTHR11200:SF275">
    <property type="entry name" value="LD06095P"/>
    <property type="match status" value="1"/>
</dbReference>
<feature type="compositionally biased region" description="Basic and acidic residues" evidence="1">
    <location>
        <begin position="482"/>
        <end position="496"/>
    </location>
</feature>
<dbReference type="STRING" id="181874.A0A409W633"/>
<dbReference type="Pfam" id="PF04502">
    <property type="entry name" value="Saf4_Yju2"/>
    <property type="match status" value="1"/>
</dbReference>
<gene>
    <name evidence="3" type="ORF">CVT24_012536</name>
</gene>
<dbReference type="PANTHER" id="PTHR11200">
    <property type="entry name" value="INOSITOL 5-PHOSPHATASE"/>
    <property type="match status" value="1"/>
</dbReference>
<dbReference type="InterPro" id="IPR007590">
    <property type="entry name" value="Saf4/Yju2"/>
</dbReference>
<reference evidence="3 4" key="1">
    <citation type="journal article" date="2018" name="Evol. Lett.">
        <title>Horizontal gene cluster transfer increased hallucinogenic mushroom diversity.</title>
        <authorList>
            <person name="Reynolds H.T."/>
            <person name="Vijayakumar V."/>
            <person name="Gluck-Thaler E."/>
            <person name="Korotkin H.B."/>
            <person name="Matheny P.B."/>
            <person name="Slot J.C."/>
        </authorList>
    </citation>
    <scope>NUCLEOTIDE SEQUENCE [LARGE SCALE GENOMIC DNA]</scope>
    <source>
        <strain evidence="3 4">2629</strain>
    </source>
</reference>
<feature type="region of interest" description="Disordered" evidence="1">
    <location>
        <begin position="1101"/>
        <end position="1158"/>
    </location>
</feature>
<feature type="compositionally biased region" description="Basic and acidic residues" evidence="1">
    <location>
        <begin position="193"/>
        <end position="206"/>
    </location>
</feature>
<accession>A0A409W633</accession>
<dbReference type="InterPro" id="IPR036691">
    <property type="entry name" value="Endo/exonu/phosph_ase_sf"/>
</dbReference>
<feature type="compositionally biased region" description="Polar residues" evidence="1">
    <location>
        <begin position="1137"/>
        <end position="1151"/>
    </location>
</feature>
<feature type="compositionally biased region" description="Basic and acidic residues" evidence="1">
    <location>
        <begin position="168"/>
        <end position="184"/>
    </location>
</feature>
<feature type="region of interest" description="Disordered" evidence="1">
    <location>
        <begin position="571"/>
        <end position="613"/>
    </location>
</feature>
<dbReference type="Pfam" id="PF22669">
    <property type="entry name" value="Exo_endo_phos2"/>
    <property type="match status" value="1"/>
</dbReference>